<gene>
    <name evidence="1" type="ORF">H0A76_10120</name>
</gene>
<dbReference type="EMBL" id="JACCHT010000002">
    <property type="protein sequence ID" value="NYT28202.1"/>
    <property type="molecule type" value="Genomic_DNA"/>
</dbReference>
<evidence type="ECO:0000313" key="2">
    <source>
        <dbReference type="Proteomes" id="UP000568751"/>
    </source>
</evidence>
<sequence length="42" mass="4649">MFVYANTDNGEDTITGFIFGAGGDKLDLKDLLLLVVTKRHFC</sequence>
<protein>
    <submittedName>
        <fullName evidence="1">Type I secretion C-terminal target domain-containing protein</fullName>
    </submittedName>
</protein>
<comment type="caution">
    <text evidence="1">The sequence shown here is derived from an EMBL/GenBank/DDBJ whole genome shotgun (WGS) entry which is preliminary data.</text>
</comment>
<reference evidence="1 2" key="1">
    <citation type="submission" date="2020-05" db="EMBL/GenBank/DDBJ databases">
        <title>Horizontal transmission and recombination maintain forever young bacterial symbiont genomes.</title>
        <authorList>
            <person name="Russell S.L."/>
            <person name="Pepper-Tunick E."/>
            <person name="Svedberg J."/>
            <person name="Byrne A."/>
            <person name="Ruelas Castillo J."/>
            <person name="Vollmers C."/>
            <person name="Beinart R.A."/>
            <person name="Corbett-Detig R."/>
        </authorList>
    </citation>
    <scope>NUCLEOTIDE SEQUENCE [LARGE SCALE GENOMIC DNA]</scope>
    <source>
        <strain evidence="1">455</strain>
    </source>
</reference>
<name>A0A853F3I3_9GAMM</name>
<dbReference type="InterPro" id="IPR019960">
    <property type="entry name" value="T1SS_VCA0849"/>
</dbReference>
<dbReference type="AlphaFoldDB" id="A0A853F3I3"/>
<dbReference type="Proteomes" id="UP000568751">
    <property type="component" value="Unassembled WGS sequence"/>
</dbReference>
<accession>A0A853F3I3</accession>
<evidence type="ECO:0000313" key="1">
    <source>
        <dbReference type="EMBL" id="NYT28202.1"/>
    </source>
</evidence>
<organism evidence="1 2">
    <name type="scientific">Candidatus Thiodubiliella endoseptemdiera</name>
    <dbReference type="NCBI Taxonomy" id="2738886"/>
    <lineage>
        <taxon>Bacteria</taxon>
        <taxon>Pseudomonadati</taxon>
        <taxon>Pseudomonadota</taxon>
        <taxon>Gammaproteobacteria</taxon>
        <taxon>Candidatus Pseudothioglobaceae</taxon>
        <taxon>Candidatus Thiodubiliella</taxon>
    </lineage>
</organism>
<proteinExistence type="predicted"/>
<dbReference type="NCBIfam" id="TIGR03661">
    <property type="entry name" value="T1SS_VCA0849"/>
    <property type="match status" value="1"/>
</dbReference>